<evidence type="ECO:0000313" key="1">
    <source>
        <dbReference type="EMBL" id="MBB5796066.1"/>
    </source>
</evidence>
<evidence type="ECO:0000313" key="2">
    <source>
        <dbReference type="Proteomes" id="UP000590647"/>
    </source>
</evidence>
<name>A0A7W9H5Y1_9ACTN</name>
<sequence>MSYTGSGTNGIPDLAGYKFVTAGSGQGQAVKNNAASAKATFPGVGTSRVIYYNSGYTGACDAIRAYQEVEYAYKLHNTYNNNASARFLTHTPSGCYRFGS</sequence>
<dbReference type="EMBL" id="JACHNE010000001">
    <property type="protein sequence ID" value="MBB5796066.1"/>
    <property type="molecule type" value="Genomic_DNA"/>
</dbReference>
<protein>
    <submittedName>
        <fullName evidence="1">Uncharacterized protein</fullName>
    </submittedName>
</protein>
<accession>A0A7W9H5Y1</accession>
<gene>
    <name evidence="1" type="ORF">HDA41_004030</name>
</gene>
<reference evidence="1 2" key="1">
    <citation type="submission" date="2020-08" db="EMBL/GenBank/DDBJ databases">
        <title>Sequencing the genomes of 1000 actinobacteria strains.</title>
        <authorList>
            <person name="Klenk H.-P."/>
        </authorList>
    </citation>
    <scope>NUCLEOTIDE SEQUENCE [LARGE SCALE GENOMIC DNA]</scope>
    <source>
        <strain evidence="1 2">DSM 40084</strain>
    </source>
</reference>
<proteinExistence type="predicted"/>
<comment type="caution">
    <text evidence="1">The sequence shown here is derived from an EMBL/GenBank/DDBJ whole genome shotgun (WGS) entry which is preliminary data.</text>
</comment>
<dbReference type="RefSeq" id="WP_184985795.1">
    <property type="nucleotide sequence ID" value="NZ_JACHNE010000001.1"/>
</dbReference>
<dbReference type="AlphaFoldDB" id="A0A7W9H5Y1"/>
<organism evidence="1 2">
    <name type="scientific">Streptomyces caelestis</name>
    <dbReference type="NCBI Taxonomy" id="36816"/>
    <lineage>
        <taxon>Bacteria</taxon>
        <taxon>Bacillati</taxon>
        <taxon>Actinomycetota</taxon>
        <taxon>Actinomycetes</taxon>
        <taxon>Kitasatosporales</taxon>
        <taxon>Streptomycetaceae</taxon>
        <taxon>Streptomyces</taxon>
    </lineage>
</organism>
<keyword evidence="2" id="KW-1185">Reference proteome</keyword>
<dbReference type="Proteomes" id="UP000590647">
    <property type="component" value="Unassembled WGS sequence"/>
</dbReference>